<dbReference type="EMBL" id="KQ030515">
    <property type="protein sequence ID" value="KJZ75778.1"/>
    <property type="molecule type" value="Genomic_DNA"/>
</dbReference>
<proteinExistence type="predicted"/>
<protein>
    <submittedName>
        <fullName evidence="1">Uncharacterized protein</fullName>
    </submittedName>
</protein>
<evidence type="ECO:0000313" key="2">
    <source>
        <dbReference type="Proteomes" id="UP000054481"/>
    </source>
</evidence>
<sequence>MDYHKDQVDVEAPAALARALKSRHIGEIATLNDERSTISCLGNRISDRVFQSIKFGSMAMSTATSTFIKLMWSSPHWDSTIADGYLIAKSSIDDCGSHRRIGFSDRLRSEMLLLLTAQQSQGPTLANGKIILRLPSCQSWRTDCCCPGFPACTACLNGT</sequence>
<accession>A0A0F7ZV06</accession>
<keyword evidence="2" id="KW-1185">Reference proteome</keyword>
<reference evidence="1 2" key="1">
    <citation type="journal article" date="2014" name="Genome Biol. Evol.">
        <title>Comparative genomics and transcriptomics analyses reveal divergent lifestyle features of nematode endoparasitic fungus Hirsutella minnesotensis.</title>
        <authorList>
            <person name="Lai Y."/>
            <person name="Liu K."/>
            <person name="Zhang X."/>
            <person name="Zhang X."/>
            <person name="Li K."/>
            <person name="Wang N."/>
            <person name="Shu C."/>
            <person name="Wu Y."/>
            <person name="Wang C."/>
            <person name="Bushley K.E."/>
            <person name="Xiang M."/>
            <person name="Liu X."/>
        </authorList>
    </citation>
    <scope>NUCLEOTIDE SEQUENCE [LARGE SCALE GENOMIC DNA]</scope>
    <source>
        <strain evidence="1 2">3608</strain>
    </source>
</reference>
<name>A0A0F7ZV06_9HYPO</name>
<organism evidence="1 2">
    <name type="scientific">Hirsutella minnesotensis 3608</name>
    <dbReference type="NCBI Taxonomy" id="1043627"/>
    <lineage>
        <taxon>Eukaryota</taxon>
        <taxon>Fungi</taxon>
        <taxon>Dikarya</taxon>
        <taxon>Ascomycota</taxon>
        <taxon>Pezizomycotina</taxon>
        <taxon>Sordariomycetes</taxon>
        <taxon>Hypocreomycetidae</taxon>
        <taxon>Hypocreales</taxon>
        <taxon>Ophiocordycipitaceae</taxon>
        <taxon>Hirsutella</taxon>
    </lineage>
</organism>
<gene>
    <name evidence="1" type="ORF">HIM_04935</name>
</gene>
<dbReference type="AlphaFoldDB" id="A0A0F7ZV06"/>
<evidence type="ECO:0000313" key="1">
    <source>
        <dbReference type="EMBL" id="KJZ75778.1"/>
    </source>
</evidence>
<dbReference type="Proteomes" id="UP000054481">
    <property type="component" value="Unassembled WGS sequence"/>
</dbReference>